<name>A0ABR2QXQ1_9ROSI</name>
<feature type="region of interest" description="Disordered" evidence="1">
    <location>
        <begin position="1"/>
        <end position="20"/>
    </location>
</feature>
<feature type="compositionally biased region" description="Basic and acidic residues" evidence="1">
    <location>
        <begin position="11"/>
        <end position="20"/>
    </location>
</feature>
<reference evidence="2 3" key="1">
    <citation type="journal article" date="2024" name="G3 (Bethesda)">
        <title>Genome assembly of Hibiscus sabdariffa L. provides insights into metabolisms of medicinal natural products.</title>
        <authorList>
            <person name="Kim T."/>
        </authorList>
    </citation>
    <scope>NUCLEOTIDE SEQUENCE [LARGE SCALE GENOMIC DNA]</scope>
    <source>
        <strain evidence="2">TK-2024</strain>
        <tissue evidence="2">Old leaves</tissue>
    </source>
</reference>
<sequence length="80" mass="9266">MAGLFCLGGREAADTGNKHGEDRDESLFLYKNEEIYNKGFEIWPQQFYYQQQQQQLPNVTNISFGAGPSRVVITIFYPHY</sequence>
<dbReference type="Proteomes" id="UP001396334">
    <property type="component" value="Unassembled WGS sequence"/>
</dbReference>
<dbReference type="EMBL" id="JBBPBN010000030">
    <property type="protein sequence ID" value="KAK9005470.1"/>
    <property type="molecule type" value="Genomic_DNA"/>
</dbReference>
<organism evidence="2 3">
    <name type="scientific">Hibiscus sabdariffa</name>
    <name type="common">roselle</name>
    <dbReference type="NCBI Taxonomy" id="183260"/>
    <lineage>
        <taxon>Eukaryota</taxon>
        <taxon>Viridiplantae</taxon>
        <taxon>Streptophyta</taxon>
        <taxon>Embryophyta</taxon>
        <taxon>Tracheophyta</taxon>
        <taxon>Spermatophyta</taxon>
        <taxon>Magnoliopsida</taxon>
        <taxon>eudicotyledons</taxon>
        <taxon>Gunneridae</taxon>
        <taxon>Pentapetalae</taxon>
        <taxon>rosids</taxon>
        <taxon>malvids</taxon>
        <taxon>Malvales</taxon>
        <taxon>Malvaceae</taxon>
        <taxon>Malvoideae</taxon>
        <taxon>Hibiscus</taxon>
    </lineage>
</organism>
<proteinExistence type="predicted"/>
<comment type="caution">
    <text evidence="2">The sequence shown here is derived from an EMBL/GenBank/DDBJ whole genome shotgun (WGS) entry which is preliminary data.</text>
</comment>
<gene>
    <name evidence="2" type="ORF">V6N11_042901</name>
</gene>
<evidence type="ECO:0000256" key="1">
    <source>
        <dbReference type="SAM" id="MobiDB-lite"/>
    </source>
</evidence>
<protein>
    <submittedName>
        <fullName evidence="2">Uncharacterized protein</fullName>
    </submittedName>
</protein>
<keyword evidence="3" id="KW-1185">Reference proteome</keyword>
<evidence type="ECO:0000313" key="3">
    <source>
        <dbReference type="Proteomes" id="UP001396334"/>
    </source>
</evidence>
<evidence type="ECO:0000313" key="2">
    <source>
        <dbReference type="EMBL" id="KAK9005470.1"/>
    </source>
</evidence>
<accession>A0ABR2QXQ1</accession>